<dbReference type="AlphaFoldDB" id="A0A9D7SUU5"/>
<evidence type="ECO:0000259" key="2">
    <source>
        <dbReference type="Pfam" id="PF03544"/>
    </source>
</evidence>
<evidence type="ECO:0000256" key="1">
    <source>
        <dbReference type="SAM" id="SignalP"/>
    </source>
</evidence>
<dbReference type="Gene3D" id="3.30.1150.10">
    <property type="match status" value="1"/>
</dbReference>
<sequence>MKMQILILFIGFSISLHAQYGDAPFTYVENIPEYVGGTKAMYRFINQNLQYSDTCAAKLGTTYVIVQFIIDTSGYIVKPKVVKGNECGLNEEALRVTNLMNENGPHWNSGMHNHKKVNVMFTLPIKFKPGKH</sequence>
<evidence type="ECO:0000313" key="3">
    <source>
        <dbReference type="EMBL" id="MBK9983613.1"/>
    </source>
</evidence>
<dbReference type="InterPro" id="IPR037682">
    <property type="entry name" value="TonB_C"/>
</dbReference>
<dbReference type="GO" id="GO:0031992">
    <property type="term" value="F:energy transducer activity"/>
    <property type="evidence" value="ECO:0007669"/>
    <property type="project" value="TreeGrafter"/>
</dbReference>
<feature type="domain" description="TonB C-terminal" evidence="2">
    <location>
        <begin position="49"/>
        <end position="128"/>
    </location>
</feature>
<reference evidence="3 4" key="1">
    <citation type="submission" date="2020-10" db="EMBL/GenBank/DDBJ databases">
        <title>Connecting structure to function with the recovery of over 1000 high-quality activated sludge metagenome-assembled genomes encoding full-length rRNA genes using long-read sequencing.</title>
        <authorList>
            <person name="Singleton C.M."/>
            <person name="Petriglieri F."/>
            <person name="Kristensen J.M."/>
            <person name="Kirkegaard R.H."/>
            <person name="Michaelsen T.Y."/>
            <person name="Andersen M.H."/>
            <person name="Karst S.M."/>
            <person name="Dueholm M.S."/>
            <person name="Nielsen P.H."/>
            <person name="Albertsen M."/>
        </authorList>
    </citation>
    <scope>NUCLEOTIDE SEQUENCE [LARGE SCALE GENOMIC DNA]</scope>
    <source>
        <strain evidence="3">Ribe_18-Q3-R11-54_MAXAC.273</strain>
    </source>
</reference>
<dbReference type="PANTHER" id="PTHR33446:SF2">
    <property type="entry name" value="PROTEIN TONB"/>
    <property type="match status" value="1"/>
</dbReference>
<protein>
    <submittedName>
        <fullName evidence="3">Energy transducer TonB</fullName>
    </submittedName>
</protein>
<dbReference type="PANTHER" id="PTHR33446">
    <property type="entry name" value="PROTEIN TONB-RELATED"/>
    <property type="match status" value="1"/>
</dbReference>
<dbReference type="InterPro" id="IPR051045">
    <property type="entry name" value="TonB-dependent_transducer"/>
</dbReference>
<dbReference type="GO" id="GO:0098797">
    <property type="term" value="C:plasma membrane protein complex"/>
    <property type="evidence" value="ECO:0007669"/>
    <property type="project" value="TreeGrafter"/>
</dbReference>
<evidence type="ECO:0000313" key="4">
    <source>
        <dbReference type="Proteomes" id="UP000808337"/>
    </source>
</evidence>
<dbReference type="Proteomes" id="UP000808337">
    <property type="component" value="Unassembled WGS sequence"/>
</dbReference>
<dbReference type="EMBL" id="JADKGY010000022">
    <property type="protein sequence ID" value="MBK9983613.1"/>
    <property type="molecule type" value="Genomic_DNA"/>
</dbReference>
<feature type="chain" id="PRO_5038953999" evidence="1">
    <location>
        <begin position="19"/>
        <end position="132"/>
    </location>
</feature>
<feature type="signal peptide" evidence="1">
    <location>
        <begin position="1"/>
        <end position="18"/>
    </location>
</feature>
<dbReference type="SUPFAM" id="SSF74653">
    <property type="entry name" value="TolA/TonB C-terminal domain"/>
    <property type="match status" value="1"/>
</dbReference>
<keyword evidence="1" id="KW-0732">Signal</keyword>
<comment type="caution">
    <text evidence="3">The sequence shown here is derived from an EMBL/GenBank/DDBJ whole genome shotgun (WGS) entry which is preliminary data.</text>
</comment>
<proteinExistence type="predicted"/>
<dbReference type="Pfam" id="PF03544">
    <property type="entry name" value="TonB_C"/>
    <property type="match status" value="1"/>
</dbReference>
<dbReference type="GO" id="GO:0055085">
    <property type="term" value="P:transmembrane transport"/>
    <property type="evidence" value="ECO:0007669"/>
    <property type="project" value="InterPro"/>
</dbReference>
<gene>
    <name evidence="3" type="ORF">IPP15_14740</name>
</gene>
<name>A0A9D7SUU5_9BACT</name>
<accession>A0A9D7SUU5</accession>
<organism evidence="3 4">
    <name type="scientific">Candidatus Opimibacter skivensis</name>
    <dbReference type="NCBI Taxonomy" id="2982028"/>
    <lineage>
        <taxon>Bacteria</taxon>
        <taxon>Pseudomonadati</taxon>
        <taxon>Bacteroidota</taxon>
        <taxon>Saprospiria</taxon>
        <taxon>Saprospirales</taxon>
        <taxon>Saprospiraceae</taxon>
        <taxon>Candidatus Opimibacter</taxon>
    </lineage>
</organism>